<feature type="transmembrane region" description="Helical" evidence="5">
    <location>
        <begin position="239"/>
        <end position="270"/>
    </location>
</feature>
<comment type="subcellular location">
    <subcellularLocation>
        <location evidence="1">Membrane</location>
        <topology evidence="1">Multi-pass membrane protein</topology>
    </subcellularLocation>
</comment>
<reference evidence="7 8" key="1">
    <citation type="submission" date="2023-04" db="EMBL/GenBank/DDBJ databases">
        <title>Bacteroides pacosi sp. nov., isolated from the fecal material of an alpaca.</title>
        <authorList>
            <person name="Miller S."/>
            <person name="Hendry M."/>
            <person name="King J."/>
            <person name="Sankaranarayanan K."/>
            <person name="Lawson P.A."/>
        </authorList>
    </citation>
    <scope>NUCLEOTIDE SEQUENCE [LARGE SCALE GENOMIC DNA]</scope>
    <source>
        <strain evidence="7 8">A2-P53</strain>
    </source>
</reference>
<evidence type="ECO:0000256" key="4">
    <source>
        <dbReference type="ARBA" id="ARBA00023136"/>
    </source>
</evidence>
<evidence type="ECO:0000256" key="3">
    <source>
        <dbReference type="ARBA" id="ARBA00022989"/>
    </source>
</evidence>
<comment type="caution">
    <text evidence="7">The sequence shown here is derived from an EMBL/GenBank/DDBJ whole genome shotgun (WGS) entry which is preliminary data.</text>
</comment>
<dbReference type="Pfam" id="PF04932">
    <property type="entry name" value="Wzy_C"/>
    <property type="match status" value="1"/>
</dbReference>
<feature type="transmembrane region" description="Helical" evidence="5">
    <location>
        <begin position="200"/>
        <end position="219"/>
    </location>
</feature>
<gene>
    <name evidence="7" type="ORF">QHG74_01765</name>
</gene>
<feature type="transmembrane region" description="Helical" evidence="5">
    <location>
        <begin position="48"/>
        <end position="67"/>
    </location>
</feature>
<keyword evidence="8" id="KW-1185">Reference proteome</keyword>
<evidence type="ECO:0000259" key="6">
    <source>
        <dbReference type="Pfam" id="PF04932"/>
    </source>
</evidence>
<keyword evidence="3 5" id="KW-1133">Transmembrane helix</keyword>
<evidence type="ECO:0000256" key="2">
    <source>
        <dbReference type="ARBA" id="ARBA00022692"/>
    </source>
</evidence>
<sequence>MNKNVKYLIIFLFACEVGLCIYEYVTENNIFMPITAITDRTRFRSTGLWAHPLHNAAIVSVTMLLVIMSDIKLLKKIALMIIGIIVLFTFNGRASIISTSICALLIALQNPKQLFGIMRKHPILVGVAIIMSIVLFGYLSSTDLGGKMFNAETRNMDDRSASARFELYAYVLNMNIEDWLLGFKNFDVIFSRNDFDYIECTPISLILSMGALIAIPFMIFQFMDLYHYFDHLCPQYRLIIIFDIVVVGFSSESFTGLASWVMVYAAYTVLFRRNYIKKII</sequence>
<accession>A0ABU5HLK2</accession>
<proteinExistence type="predicted"/>
<evidence type="ECO:0000313" key="8">
    <source>
        <dbReference type="Proteomes" id="UP001292913"/>
    </source>
</evidence>
<organism evidence="7 8">
    <name type="scientific">Bacteroides vicugnae</name>
    <dbReference type="NCBI Taxonomy" id="3037989"/>
    <lineage>
        <taxon>Bacteria</taxon>
        <taxon>Pseudomonadati</taxon>
        <taxon>Bacteroidota</taxon>
        <taxon>Bacteroidia</taxon>
        <taxon>Bacteroidales</taxon>
        <taxon>Bacteroidaceae</taxon>
        <taxon>Bacteroides</taxon>
    </lineage>
</organism>
<name>A0ABU5HLK2_9BACE</name>
<feature type="transmembrane region" description="Helical" evidence="5">
    <location>
        <begin position="79"/>
        <end position="109"/>
    </location>
</feature>
<evidence type="ECO:0000256" key="1">
    <source>
        <dbReference type="ARBA" id="ARBA00004141"/>
    </source>
</evidence>
<dbReference type="Proteomes" id="UP001292913">
    <property type="component" value="Unassembled WGS sequence"/>
</dbReference>
<feature type="transmembrane region" description="Helical" evidence="5">
    <location>
        <begin position="7"/>
        <end position="25"/>
    </location>
</feature>
<evidence type="ECO:0000256" key="5">
    <source>
        <dbReference type="SAM" id="Phobius"/>
    </source>
</evidence>
<keyword evidence="2 5" id="KW-0812">Transmembrane</keyword>
<feature type="transmembrane region" description="Helical" evidence="5">
    <location>
        <begin position="121"/>
        <end position="139"/>
    </location>
</feature>
<dbReference type="InterPro" id="IPR007016">
    <property type="entry name" value="O-antigen_ligase-rel_domated"/>
</dbReference>
<dbReference type="RefSeq" id="WP_320980518.1">
    <property type="nucleotide sequence ID" value="NZ_JARZAK010000001.1"/>
</dbReference>
<keyword evidence="4 5" id="KW-0472">Membrane</keyword>
<dbReference type="EMBL" id="JARZAK010000001">
    <property type="protein sequence ID" value="MDY7256447.1"/>
    <property type="molecule type" value="Genomic_DNA"/>
</dbReference>
<evidence type="ECO:0000313" key="7">
    <source>
        <dbReference type="EMBL" id="MDY7256447.1"/>
    </source>
</evidence>
<feature type="domain" description="O-antigen ligase-related" evidence="6">
    <location>
        <begin position="79"/>
        <end position="183"/>
    </location>
</feature>
<protein>
    <recommendedName>
        <fullName evidence="6">O-antigen ligase-related domain-containing protein</fullName>
    </recommendedName>
</protein>